<gene>
    <name evidence="1" type="ORF">SSDG_00396</name>
</gene>
<dbReference type="HOGENOM" id="CLU_2541206_0_0_11"/>
<evidence type="ECO:0000313" key="1">
    <source>
        <dbReference type="EMBL" id="EDY62079.1"/>
    </source>
</evidence>
<dbReference type="eggNOG" id="ENOG5032KYV">
    <property type="taxonomic scope" value="Bacteria"/>
</dbReference>
<dbReference type="AlphaFoldDB" id="B5H5G8"/>
<proteinExistence type="predicted"/>
<dbReference type="EMBL" id="CM000950">
    <property type="protein sequence ID" value="EDY62079.1"/>
    <property type="molecule type" value="Genomic_DNA"/>
</dbReference>
<dbReference type="Proteomes" id="UP000002805">
    <property type="component" value="Chromosome"/>
</dbReference>
<protein>
    <submittedName>
        <fullName evidence="1">Uncharacterized protein</fullName>
    </submittedName>
</protein>
<name>B5H5G8_STRE2</name>
<reference evidence="2" key="1">
    <citation type="submission" date="2008-02" db="EMBL/GenBank/DDBJ databases">
        <authorList>
            <consortium name="The Broad Institute Genome Sequencing Platform"/>
            <person name="Fischbach M."/>
            <person name="Ward D."/>
            <person name="Young S."/>
            <person name="Jaffe D."/>
            <person name="Gnerre S."/>
            <person name="Berlin A."/>
            <person name="Heiman D."/>
            <person name="Hepburn T."/>
            <person name="Sykes S."/>
            <person name="Alvarado L."/>
            <person name="Kodira C.D."/>
            <person name="Straight P."/>
            <person name="Clardy J."/>
            <person name="Hung D."/>
            <person name="Kolter R."/>
            <person name="Mekalanos J."/>
            <person name="Walker S."/>
            <person name="Walsh C.T."/>
            <person name="Lander E."/>
            <person name="Galagan J."/>
            <person name="Nusbaum C."/>
            <person name="Birren B."/>
        </authorList>
    </citation>
    <scope>NUCLEOTIDE SEQUENCE [LARGE SCALE GENOMIC DNA]</scope>
    <source>
        <strain evidence="2">ATCC 25486 / DSM 40338 / CBS 914.69 / JCM 4507 / NBRC 13074 / NRRL 2958 / 5647</strain>
    </source>
</reference>
<organism evidence="1 2">
    <name type="scientific">Streptomyces pristinaespiralis (strain ATCC 25486 / DSM 40338 / CBS 914.69 / JCM 4507 / KCC S-0507 / NBRC 13074 / NRRL 2958 / 5647)</name>
    <dbReference type="NCBI Taxonomy" id="457429"/>
    <lineage>
        <taxon>Bacteria</taxon>
        <taxon>Bacillati</taxon>
        <taxon>Actinomycetota</taxon>
        <taxon>Actinomycetes</taxon>
        <taxon>Kitasatosporales</taxon>
        <taxon>Streptomycetaceae</taxon>
        <taxon>Streptomyces</taxon>
    </lineage>
</organism>
<evidence type="ECO:0000313" key="2">
    <source>
        <dbReference type="Proteomes" id="UP000002805"/>
    </source>
</evidence>
<keyword evidence="2" id="KW-1185">Reference proteome</keyword>
<sequence>MTQRLFQLSAPQHNGVRARRLSLEGVIPMPLITLLAEQYVQLRYGFVAALGLALLAVGIKAENAACAGIGSFLLIAPAVSTGP</sequence>
<reference evidence="2" key="2">
    <citation type="submission" date="2009-10" db="EMBL/GenBank/DDBJ databases">
        <title>The genome sequence of Streptomyces pristinaespiralis strain ATCC 25486.</title>
        <authorList>
            <consortium name="The Broad Institute Genome Sequencing Platform"/>
            <consortium name="Broad Institute Microbial Sequencing Center"/>
            <person name="Fischbach M."/>
            <person name="Godfrey P."/>
            <person name="Ward D."/>
            <person name="Young S."/>
            <person name="Zeng Q."/>
            <person name="Koehrsen M."/>
            <person name="Alvarado L."/>
            <person name="Berlin A.M."/>
            <person name="Bochicchio J."/>
            <person name="Borenstein D."/>
            <person name="Chapman S.B."/>
            <person name="Chen Z."/>
            <person name="Engels R."/>
            <person name="Freedman E."/>
            <person name="Gellesch M."/>
            <person name="Goldberg J."/>
            <person name="Griggs A."/>
            <person name="Gujja S."/>
            <person name="Heilman E.R."/>
            <person name="Heiman D.I."/>
            <person name="Hepburn T.A."/>
            <person name="Howarth C."/>
            <person name="Jen D."/>
            <person name="Larson L."/>
            <person name="Lewis B."/>
            <person name="Mehta T."/>
            <person name="Park D."/>
            <person name="Pearson M."/>
            <person name="Richards J."/>
            <person name="Roberts A."/>
            <person name="Saif S."/>
            <person name="Shea T.D."/>
            <person name="Shenoy N."/>
            <person name="Sisk P."/>
            <person name="Stolte C."/>
            <person name="Sykes S.N."/>
            <person name="Thomson T."/>
            <person name="Walk T."/>
            <person name="White J."/>
            <person name="Yandava C."/>
            <person name="Straight P."/>
            <person name="Clardy J."/>
            <person name="Hung D."/>
            <person name="Kolter R."/>
            <person name="Mekalanos J."/>
            <person name="Walker S."/>
            <person name="Walsh C.T."/>
            <person name="Wieland-Brown L.C."/>
            <person name="Haas B."/>
            <person name="Nusbaum C."/>
            <person name="Birren B."/>
        </authorList>
    </citation>
    <scope>NUCLEOTIDE SEQUENCE [LARGE SCALE GENOMIC DNA]</scope>
    <source>
        <strain evidence="2">ATCC 25486 / DSM 40338 / CBS 914.69 / JCM 4507 / NBRC 13074 / NRRL 2958 / 5647</strain>
    </source>
</reference>
<accession>B5H5G8</accession>